<gene>
    <name evidence="1" type="ORF">EVAR_9794_1</name>
</gene>
<comment type="caution">
    <text evidence="1">The sequence shown here is derived from an EMBL/GenBank/DDBJ whole genome shotgun (WGS) entry which is preliminary data.</text>
</comment>
<reference evidence="1 2" key="1">
    <citation type="journal article" date="2019" name="Commun. Biol.">
        <title>The bagworm genome reveals a unique fibroin gene that provides high tensile strength.</title>
        <authorList>
            <person name="Kono N."/>
            <person name="Nakamura H."/>
            <person name="Ohtoshi R."/>
            <person name="Tomita M."/>
            <person name="Numata K."/>
            <person name="Arakawa K."/>
        </authorList>
    </citation>
    <scope>NUCLEOTIDE SEQUENCE [LARGE SCALE GENOMIC DNA]</scope>
</reference>
<accession>A0A4C1U5M8</accession>
<dbReference type="AlphaFoldDB" id="A0A4C1U5M8"/>
<dbReference type="Proteomes" id="UP000299102">
    <property type="component" value="Unassembled WGS sequence"/>
</dbReference>
<evidence type="ECO:0000313" key="1">
    <source>
        <dbReference type="EMBL" id="GBP21609.1"/>
    </source>
</evidence>
<evidence type="ECO:0000313" key="2">
    <source>
        <dbReference type="Proteomes" id="UP000299102"/>
    </source>
</evidence>
<name>A0A4C1U5M8_EUMVA</name>
<protein>
    <submittedName>
        <fullName evidence="1">Uncharacterized protein</fullName>
    </submittedName>
</protein>
<proteinExistence type="predicted"/>
<keyword evidence="2" id="KW-1185">Reference proteome</keyword>
<sequence length="170" mass="19156">MPVRLCARAHGHSNPETSICSLSNSLLFSGMAVSFYHILPFPKPQYRSELISFLLLIPSKFSNPIITEIKNYYPRESTDIVKESLPKFFPGNYYRIRGTGAGEAHILTKGLGALGSIAATRFTIRLTQRDDTRTMEDRLGTPKVLRYSPTRANEDVNLLVPSYQNDYLNV</sequence>
<dbReference type="EMBL" id="BGZK01000130">
    <property type="protein sequence ID" value="GBP21609.1"/>
    <property type="molecule type" value="Genomic_DNA"/>
</dbReference>
<organism evidence="1 2">
    <name type="scientific">Eumeta variegata</name>
    <name type="common">Bagworm moth</name>
    <name type="synonym">Eumeta japonica</name>
    <dbReference type="NCBI Taxonomy" id="151549"/>
    <lineage>
        <taxon>Eukaryota</taxon>
        <taxon>Metazoa</taxon>
        <taxon>Ecdysozoa</taxon>
        <taxon>Arthropoda</taxon>
        <taxon>Hexapoda</taxon>
        <taxon>Insecta</taxon>
        <taxon>Pterygota</taxon>
        <taxon>Neoptera</taxon>
        <taxon>Endopterygota</taxon>
        <taxon>Lepidoptera</taxon>
        <taxon>Glossata</taxon>
        <taxon>Ditrysia</taxon>
        <taxon>Tineoidea</taxon>
        <taxon>Psychidae</taxon>
        <taxon>Oiketicinae</taxon>
        <taxon>Eumeta</taxon>
    </lineage>
</organism>